<sequence>MNALRELSYIAPRDVRPIQMTGQDVADYELLSNIGISFGKNPRDAARNLREMANYAMDSQGLVTQASIGVPIQFLQEWMPGFVGFNTAAMKADELMGISTVGSWHLEEVVQGILEPVGNAVPYGDYTNVPLSSWNTNFVRRTVVRFEKGLKVGSLEAARAAEIRVDSASTKRGASARALEIQRNLIGFNGFNSGNDRTYGFLNDTGLPGYVTVAASGTGSTTTWSTKTMLQIIADLQAAAAQLQIQSQDTINPQDTECTLAVATAVYQYLSTPSDLGYSVIKYIKDTYPKWRIISAPQLNSANGGANVFYLYAEKVEDGGSDDSRVWLQCVPAKFMALGVEKLAKSYVEDYTNATAGAMCKRPYAVVRYSGV</sequence>
<reference evidence="1 2" key="1">
    <citation type="submission" date="2020-10" db="EMBL/GenBank/DDBJ databases">
        <title>Phylogeny of dyella-like bacteria.</title>
        <authorList>
            <person name="Fu J."/>
        </authorList>
    </citation>
    <scope>NUCLEOTIDE SEQUENCE [LARGE SCALE GENOMIC DNA]</scope>
    <source>
        <strain evidence="1 2">KACC 19113</strain>
    </source>
</reference>
<dbReference type="Pfam" id="PF09950">
    <property type="entry name" value="Major_capside"/>
    <property type="match status" value="1"/>
</dbReference>
<dbReference type="Proteomes" id="UP001620339">
    <property type="component" value="Unassembled WGS sequence"/>
</dbReference>
<comment type="caution">
    <text evidence="1">The sequence shown here is derived from an EMBL/GenBank/DDBJ whole genome shotgun (WGS) entry which is preliminary data.</text>
</comment>
<dbReference type="InterPro" id="IPR020049">
    <property type="entry name" value="Major_capsid-like"/>
</dbReference>
<dbReference type="RefSeq" id="WP_404612893.1">
    <property type="nucleotide sequence ID" value="NZ_JADIKK010000008.1"/>
</dbReference>
<accession>A0ABW8J3P2</accession>
<evidence type="ECO:0000313" key="1">
    <source>
        <dbReference type="EMBL" id="MFK2876898.1"/>
    </source>
</evidence>
<organism evidence="1 2">
    <name type="scientific">Rhodanobacter hydrolyticus</name>
    <dbReference type="NCBI Taxonomy" id="2250595"/>
    <lineage>
        <taxon>Bacteria</taxon>
        <taxon>Pseudomonadati</taxon>
        <taxon>Pseudomonadota</taxon>
        <taxon>Gammaproteobacteria</taxon>
        <taxon>Lysobacterales</taxon>
        <taxon>Rhodanobacteraceae</taxon>
        <taxon>Rhodanobacter</taxon>
    </lineage>
</organism>
<proteinExistence type="predicted"/>
<keyword evidence="2" id="KW-1185">Reference proteome</keyword>
<evidence type="ECO:0000313" key="2">
    <source>
        <dbReference type="Proteomes" id="UP001620339"/>
    </source>
</evidence>
<name>A0ABW8J3P2_9GAMM</name>
<protein>
    <submittedName>
        <fullName evidence="1">DUF2184 domain-containing protein</fullName>
    </submittedName>
</protein>
<dbReference type="EMBL" id="JADIKK010000008">
    <property type="protein sequence ID" value="MFK2876898.1"/>
    <property type="molecule type" value="Genomic_DNA"/>
</dbReference>
<gene>
    <name evidence="1" type="ORF">ISP25_07450</name>
</gene>